<feature type="region of interest" description="Disordered" evidence="1">
    <location>
        <begin position="31"/>
        <end position="158"/>
    </location>
</feature>
<feature type="compositionally biased region" description="Basic and acidic residues" evidence="1">
    <location>
        <begin position="67"/>
        <end position="81"/>
    </location>
</feature>
<evidence type="ECO:0000313" key="3">
    <source>
        <dbReference type="Proteomes" id="UP000799438"/>
    </source>
</evidence>
<feature type="compositionally biased region" description="Polar residues" evidence="1">
    <location>
        <begin position="95"/>
        <end position="104"/>
    </location>
</feature>
<dbReference type="AlphaFoldDB" id="A0A6A6BTR9"/>
<sequence>MNTTLFHYKQATYATVTHLCLIGTATARHNAHHRGSAVRPQQSHGARVEFQQSPREHRSHAPGSNSTDHEGPDREQRAPGERKKKHSRFAPRSATARTRQPQTSGGAGLGMTTSQASAAARGWGVPRTGRWLASASSSAKRRLSVPLDDGEAAGEEKRGGWRSLPVHTQVSTAGTGTFGGKGAAPAHGWWRRRRRRSWYLTGGTGG</sequence>
<evidence type="ECO:0000256" key="1">
    <source>
        <dbReference type="SAM" id="MobiDB-lite"/>
    </source>
</evidence>
<gene>
    <name evidence="2" type="ORF">K452DRAFT_6566</name>
</gene>
<reference evidence="2" key="1">
    <citation type="journal article" date="2020" name="Stud. Mycol.">
        <title>101 Dothideomycetes genomes: a test case for predicting lifestyles and emergence of pathogens.</title>
        <authorList>
            <person name="Haridas S."/>
            <person name="Albert R."/>
            <person name="Binder M."/>
            <person name="Bloem J."/>
            <person name="Labutti K."/>
            <person name="Salamov A."/>
            <person name="Andreopoulos B."/>
            <person name="Baker S."/>
            <person name="Barry K."/>
            <person name="Bills G."/>
            <person name="Bluhm B."/>
            <person name="Cannon C."/>
            <person name="Castanera R."/>
            <person name="Culley D."/>
            <person name="Daum C."/>
            <person name="Ezra D."/>
            <person name="Gonzalez J."/>
            <person name="Henrissat B."/>
            <person name="Kuo A."/>
            <person name="Liang C."/>
            <person name="Lipzen A."/>
            <person name="Lutzoni F."/>
            <person name="Magnuson J."/>
            <person name="Mondo S."/>
            <person name="Nolan M."/>
            <person name="Ohm R."/>
            <person name="Pangilinan J."/>
            <person name="Park H.-J."/>
            <person name="Ramirez L."/>
            <person name="Alfaro M."/>
            <person name="Sun H."/>
            <person name="Tritt A."/>
            <person name="Yoshinaga Y."/>
            <person name="Zwiers L.-H."/>
            <person name="Turgeon B."/>
            <person name="Goodwin S."/>
            <person name="Spatafora J."/>
            <person name="Crous P."/>
            <person name="Grigoriev I."/>
        </authorList>
    </citation>
    <scope>NUCLEOTIDE SEQUENCE</scope>
    <source>
        <strain evidence="2">CBS 121167</strain>
    </source>
</reference>
<name>A0A6A6BTR9_9PEZI</name>
<dbReference type="Proteomes" id="UP000799438">
    <property type="component" value="Unassembled WGS sequence"/>
</dbReference>
<dbReference type="EMBL" id="ML995474">
    <property type="protein sequence ID" value="KAF2147390.1"/>
    <property type="molecule type" value="Genomic_DNA"/>
</dbReference>
<dbReference type="GeneID" id="54304501"/>
<proteinExistence type="predicted"/>
<keyword evidence="3" id="KW-1185">Reference proteome</keyword>
<evidence type="ECO:0000313" key="2">
    <source>
        <dbReference type="EMBL" id="KAF2147390.1"/>
    </source>
</evidence>
<organism evidence="2 3">
    <name type="scientific">Aplosporella prunicola CBS 121167</name>
    <dbReference type="NCBI Taxonomy" id="1176127"/>
    <lineage>
        <taxon>Eukaryota</taxon>
        <taxon>Fungi</taxon>
        <taxon>Dikarya</taxon>
        <taxon>Ascomycota</taxon>
        <taxon>Pezizomycotina</taxon>
        <taxon>Dothideomycetes</taxon>
        <taxon>Dothideomycetes incertae sedis</taxon>
        <taxon>Botryosphaeriales</taxon>
        <taxon>Aplosporellaceae</taxon>
        <taxon>Aplosporella</taxon>
    </lineage>
</organism>
<protein>
    <submittedName>
        <fullName evidence="2">Uncharacterized protein</fullName>
    </submittedName>
</protein>
<accession>A0A6A6BTR9</accession>
<dbReference type="RefSeq" id="XP_033403098.1">
    <property type="nucleotide sequence ID" value="XM_033546994.1"/>
</dbReference>